<reference evidence="2 3" key="1">
    <citation type="journal article" date="2015" name="Genome Announc.">
        <title>Genome Sequence of Mushroom Soft-Rot Pathogen Janthinobacterium agaricidamnosum.</title>
        <authorList>
            <person name="Graupner K."/>
            <person name="Lackner G."/>
            <person name="Hertweck C."/>
        </authorList>
    </citation>
    <scope>NUCLEOTIDE SEQUENCE [LARGE SCALE GENOMIC DNA]</scope>
    <source>
        <strain evidence="3">NBRC 102515 / DSM 9628</strain>
    </source>
</reference>
<dbReference type="GO" id="GO:0016491">
    <property type="term" value="F:oxidoreductase activity"/>
    <property type="evidence" value="ECO:0007669"/>
    <property type="project" value="InterPro"/>
</dbReference>
<keyword evidence="1" id="KW-0472">Membrane</keyword>
<dbReference type="InterPro" id="IPR052516">
    <property type="entry name" value="N-heterocyclic_Hydroxylase"/>
</dbReference>
<dbReference type="eggNOG" id="COG1529">
    <property type="taxonomic scope" value="Bacteria"/>
</dbReference>
<evidence type="ECO:0000256" key="1">
    <source>
        <dbReference type="SAM" id="Phobius"/>
    </source>
</evidence>
<dbReference type="PANTHER" id="PTHR47495:SF1">
    <property type="entry name" value="BLL3820 PROTEIN"/>
    <property type="match status" value="1"/>
</dbReference>
<dbReference type="InterPro" id="IPR037165">
    <property type="entry name" value="AldOxase/xan_DH_Mopterin-bd_sf"/>
</dbReference>
<keyword evidence="1" id="KW-1133">Transmembrane helix</keyword>
<dbReference type="Proteomes" id="UP000027604">
    <property type="component" value="Chromosome I"/>
</dbReference>
<dbReference type="EMBL" id="HG322949">
    <property type="protein sequence ID" value="CDG85433.1"/>
    <property type="molecule type" value="Genomic_DNA"/>
</dbReference>
<dbReference type="PANTHER" id="PTHR47495">
    <property type="entry name" value="ALDEHYDE DEHYDROGENASE"/>
    <property type="match status" value="1"/>
</dbReference>
<accession>W0VDJ0</accession>
<organism evidence="2 3">
    <name type="scientific">Janthinobacterium agaricidamnosum NBRC 102515 = DSM 9628</name>
    <dbReference type="NCBI Taxonomy" id="1349767"/>
    <lineage>
        <taxon>Bacteria</taxon>
        <taxon>Pseudomonadati</taxon>
        <taxon>Pseudomonadota</taxon>
        <taxon>Betaproteobacteria</taxon>
        <taxon>Burkholderiales</taxon>
        <taxon>Oxalobacteraceae</taxon>
        <taxon>Janthinobacterium</taxon>
    </lineage>
</organism>
<keyword evidence="3" id="KW-1185">Reference proteome</keyword>
<dbReference type="HOGENOM" id="CLU_2232889_0_0_4"/>
<protein>
    <submittedName>
        <fullName evidence="2">Uncharacterized protein</fullName>
    </submittedName>
</protein>
<gene>
    <name evidence="2" type="ORF">GJA_4828</name>
</gene>
<feature type="transmembrane region" description="Helical" evidence="1">
    <location>
        <begin position="84"/>
        <end position="104"/>
    </location>
</feature>
<keyword evidence="1" id="KW-0812">Transmembrane</keyword>
<dbReference type="KEGG" id="jag:GJA_4828"/>
<evidence type="ECO:0000313" key="2">
    <source>
        <dbReference type="EMBL" id="CDG85433.1"/>
    </source>
</evidence>
<dbReference type="SUPFAM" id="SSF56003">
    <property type="entry name" value="Molybdenum cofactor-binding domain"/>
    <property type="match status" value="1"/>
</dbReference>
<proteinExistence type="predicted"/>
<dbReference type="STRING" id="1349767.GJA_4828"/>
<sequence length="105" mass="11108">MSHASIGPSCAVAHMNDGHLTAWSHTQGAFPLRGDVALDAALLARAVAGHPVKVQWMRADEFGCTPFGPAMTTQIQAILSAERFLIVTPWLAALIFQVGIIAGMV</sequence>
<evidence type="ECO:0000313" key="3">
    <source>
        <dbReference type="Proteomes" id="UP000027604"/>
    </source>
</evidence>
<dbReference type="PATRIC" id="fig|1349767.4.peg.1453"/>
<dbReference type="AlphaFoldDB" id="W0VDJ0"/>
<name>W0VDJ0_9BURK</name>